<accession>A0A0P1I7H6</accession>
<dbReference type="SMART" id="SM00563">
    <property type="entry name" value="PlsC"/>
    <property type="match status" value="1"/>
</dbReference>
<evidence type="ECO:0000256" key="5">
    <source>
        <dbReference type="ARBA" id="ARBA00023098"/>
    </source>
</evidence>
<keyword evidence="11" id="KW-1185">Reference proteome</keyword>
<evidence type="ECO:0000259" key="9">
    <source>
        <dbReference type="SMART" id="SM00563"/>
    </source>
</evidence>
<protein>
    <submittedName>
        <fullName evidence="10">2-acyl-glycerophospho-ethanolamine acyltransferase</fullName>
    </submittedName>
</protein>
<dbReference type="CDD" id="cd07989">
    <property type="entry name" value="LPLAT_AGPAT-like"/>
    <property type="match status" value="1"/>
</dbReference>
<dbReference type="GO" id="GO:0016746">
    <property type="term" value="F:acyltransferase activity"/>
    <property type="evidence" value="ECO:0007669"/>
    <property type="project" value="UniProtKB-KW"/>
</dbReference>
<keyword evidence="3 8" id="KW-0812">Transmembrane</keyword>
<dbReference type="InterPro" id="IPR002123">
    <property type="entry name" value="Plipid/glycerol_acylTrfase"/>
</dbReference>
<dbReference type="GO" id="GO:0006629">
    <property type="term" value="P:lipid metabolic process"/>
    <property type="evidence" value="ECO:0007669"/>
    <property type="project" value="UniProtKB-KW"/>
</dbReference>
<dbReference type="STRING" id="1715692.RUE5091_01541"/>
<organism evidence="10 11">
    <name type="scientific">Ruegeria denitrificans</name>
    <dbReference type="NCBI Taxonomy" id="1715692"/>
    <lineage>
        <taxon>Bacteria</taxon>
        <taxon>Pseudomonadati</taxon>
        <taxon>Pseudomonadota</taxon>
        <taxon>Alphaproteobacteria</taxon>
        <taxon>Rhodobacterales</taxon>
        <taxon>Roseobacteraceae</taxon>
        <taxon>Ruegeria</taxon>
    </lineage>
</organism>
<evidence type="ECO:0000256" key="8">
    <source>
        <dbReference type="SAM" id="Phobius"/>
    </source>
</evidence>
<dbReference type="RefSeq" id="WP_058281282.1">
    <property type="nucleotide sequence ID" value="NZ_CYUD01000004.1"/>
</dbReference>
<evidence type="ECO:0000313" key="11">
    <source>
        <dbReference type="Proteomes" id="UP000051260"/>
    </source>
</evidence>
<evidence type="ECO:0000256" key="7">
    <source>
        <dbReference type="ARBA" id="ARBA00023315"/>
    </source>
</evidence>
<dbReference type="AlphaFoldDB" id="A0A0P1I7H6"/>
<name>A0A0P1I7H6_9RHOB</name>
<gene>
    <name evidence="10" type="ORF">RUE5091_01541</name>
</gene>
<reference evidence="11" key="1">
    <citation type="submission" date="2015-09" db="EMBL/GenBank/DDBJ databases">
        <authorList>
            <person name="Rodrigo-Torres L."/>
            <person name="Arahal D.R."/>
        </authorList>
    </citation>
    <scope>NUCLEOTIDE SEQUENCE [LARGE SCALE GENOMIC DNA]</scope>
    <source>
        <strain evidence="11">CECT 5091</strain>
    </source>
</reference>
<sequence>MVGHNPVSDPLWNSEDAPDPINLGPVEWVLVLVRGLPLALLVFGGLLVLLCFRLIEHPLFGVHRPVTPFISQFVCRNAFRILGMRFRASGELMHERGAIVANHSSWLDIFALNARKRVYFVSKAEVAKWPGIGWLARATGTVFIERDRKKAKEQTKVFETRLKAGHKLLFFPEGTSTDGLRVLPFKTTLFAAFFADELRDFMYVQPVSVVFHSPKGQPDRFYGWWGDMDFGPHLLKTLGARRQGSVELIYHTPAKVSDFANRKALAAHCEEAVRQAHVLARLEK</sequence>
<dbReference type="SUPFAM" id="SSF69593">
    <property type="entry name" value="Glycerol-3-phosphate (1)-acyltransferase"/>
    <property type="match status" value="1"/>
</dbReference>
<evidence type="ECO:0000256" key="1">
    <source>
        <dbReference type="ARBA" id="ARBA00004370"/>
    </source>
</evidence>
<proteinExistence type="predicted"/>
<evidence type="ECO:0000256" key="2">
    <source>
        <dbReference type="ARBA" id="ARBA00022679"/>
    </source>
</evidence>
<feature type="domain" description="Phospholipid/glycerol acyltransferase" evidence="9">
    <location>
        <begin position="97"/>
        <end position="212"/>
    </location>
</feature>
<evidence type="ECO:0000256" key="3">
    <source>
        <dbReference type="ARBA" id="ARBA00022692"/>
    </source>
</evidence>
<evidence type="ECO:0000256" key="4">
    <source>
        <dbReference type="ARBA" id="ARBA00022989"/>
    </source>
</evidence>
<keyword evidence="4 8" id="KW-1133">Transmembrane helix</keyword>
<dbReference type="PANTHER" id="PTHR23063:SF52">
    <property type="entry name" value="LYSOPHOSPHATIDYLCHOLINE ACYLTRANSFERASE"/>
    <property type="match status" value="1"/>
</dbReference>
<keyword evidence="6 8" id="KW-0472">Membrane</keyword>
<dbReference type="GO" id="GO:0016020">
    <property type="term" value="C:membrane"/>
    <property type="evidence" value="ECO:0007669"/>
    <property type="project" value="UniProtKB-SubCell"/>
</dbReference>
<dbReference type="Proteomes" id="UP000051260">
    <property type="component" value="Unassembled WGS sequence"/>
</dbReference>
<dbReference type="OrthoDB" id="9806880at2"/>
<evidence type="ECO:0000313" key="10">
    <source>
        <dbReference type="EMBL" id="CUJ95468.1"/>
    </source>
</evidence>
<dbReference type="PANTHER" id="PTHR23063">
    <property type="entry name" value="PHOSPHOLIPID ACYLTRANSFERASE"/>
    <property type="match status" value="1"/>
</dbReference>
<feature type="transmembrane region" description="Helical" evidence="8">
    <location>
        <begin position="28"/>
        <end position="55"/>
    </location>
</feature>
<comment type="subcellular location">
    <subcellularLocation>
        <location evidence="1">Membrane</location>
    </subcellularLocation>
</comment>
<keyword evidence="2 10" id="KW-0808">Transferase</keyword>
<dbReference type="EMBL" id="CYUD01000004">
    <property type="protein sequence ID" value="CUJ95468.1"/>
    <property type="molecule type" value="Genomic_DNA"/>
</dbReference>
<evidence type="ECO:0000256" key="6">
    <source>
        <dbReference type="ARBA" id="ARBA00023136"/>
    </source>
</evidence>
<dbReference type="Pfam" id="PF01553">
    <property type="entry name" value="Acyltransferase"/>
    <property type="match status" value="1"/>
</dbReference>
<keyword evidence="7 10" id="KW-0012">Acyltransferase</keyword>
<keyword evidence="5" id="KW-0443">Lipid metabolism</keyword>